<proteinExistence type="predicted"/>
<evidence type="ECO:0000313" key="1">
    <source>
        <dbReference type="EMBL" id="PKI35212.1"/>
    </source>
</evidence>
<accession>A0A2I0HU35</accession>
<organism evidence="1 2">
    <name type="scientific">Punica granatum</name>
    <name type="common">Pomegranate</name>
    <dbReference type="NCBI Taxonomy" id="22663"/>
    <lineage>
        <taxon>Eukaryota</taxon>
        <taxon>Viridiplantae</taxon>
        <taxon>Streptophyta</taxon>
        <taxon>Embryophyta</taxon>
        <taxon>Tracheophyta</taxon>
        <taxon>Spermatophyta</taxon>
        <taxon>Magnoliopsida</taxon>
        <taxon>eudicotyledons</taxon>
        <taxon>Gunneridae</taxon>
        <taxon>Pentapetalae</taxon>
        <taxon>rosids</taxon>
        <taxon>malvids</taxon>
        <taxon>Myrtales</taxon>
        <taxon>Lythraceae</taxon>
        <taxon>Punica</taxon>
    </lineage>
</organism>
<comment type="caution">
    <text evidence="1">The sequence shown here is derived from an EMBL/GenBank/DDBJ whole genome shotgun (WGS) entry which is preliminary data.</text>
</comment>
<evidence type="ECO:0000313" key="2">
    <source>
        <dbReference type="Proteomes" id="UP000233551"/>
    </source>
</evidence>
<sequence length="262" mass="27673">MGQPYRPVGRVWTPIQRLLMVANPFTCSYSPVPAITATCDASELVALGQLIVEQCDGPEHELWRVLPAGSCQAVTNGWLLPSWTWLLFPVFWITVLGCSRAPFRPAMNGRVVVVDNAIDVGDIPEIAIHERDPSGELEDVVARSEKGIPVIPMAAITPVTTLADGLSTLLRSGPGPTVGNASDGAVVGATGRGWSADSASSVLSILLVATAGICGLCKLLPVAGPSGPDSSRIRAELAHQRVIAKEEEADGQLERRSHCKIA</sequence>
<protein>
    <submittedName>
        <fullName evidence="1">Uncharacterized protein</fullName>
    </submittedName>
</protein>
<name>A0A2I0HU35_PUNGR</name>
<dbReference type="AlphaFoldDB" id="A0A2I0HU35"/>
<dbReference type="EMBL" id="PGOL01005437">
    <property type="protein sequence ID" value="PKI35212.1"/>
    <property type="molecule type" value="Genomic_DNA"/>
</dbReference>
<gene>
    <name evidence="1" type="ORF">CRG98_044378</name>
</gene>
<dbReference type="Proteomes" id="UP000233551">
    <property type="component" value="Unassembled WGS sequence"/>
</dbReference>
<keyword evidence="2" id="KW-1185">Reference proteome</keyword>
<reference evidence="1 2" key="1">
    <citation type="submission" date="2017-11" db="EMBL/GenBank/DDBJ databases">
        <title>De-novo sequencing of pomegranate (Punica granatum L.) genome.</title>
        <authorList>
            <person name="Akparov Z."/>
            <person name="Amiraslanov A."/>
            <person name="Hajiyeva S."/>
            <person name="Abbasov M."/>
            <person name="Kaur K."/>
            <person name="Hamwieh A."/>
            <person name="Solovyev V."/>
            <person name="Salamov A."/>
            <person name="Braich B."/>
            <person name="Kosarev P."/>
            <person name="Mahmoud A."/>
            <person name="Hajiyev E."/>
            <person name="Babayeva S."/>
            <person name="Izzatullayeva V."/>
            <person name="Mammadov A."/>
            <person name="Mammadov A."/>
            <person name="Sharifova S."/>
            <person name="Ojaghi J."/>
            <person name="Eynullazada K."/>
            <person name="Bayramov B."/>
            <person name="Abdulazimova A."/>
            <person name="Shahmuradov I."/>
        </authorList>
    </citation>
    <scope>NUCLEOTIDE SEQUENCE [LARGE SCALE GENOMIC DNA]</scope>
    <source>
        <strain evidence="2">cv. AG2017</strain>
        <tissue evidence="1">Leaf</tissue>
    </source>
</reference>